<comment type="cofactor">
    <cofactor evidence="9">
        <name>Mg(2+)</name>
        <dbReference type="ChEBI" id="CHEBI:18420"/>
    </cofactor>
</comment>
<feature type="binding site" evidence="9">
    <location>
        <begin position="124"/>
        <end position="130"/>
    </location>
    <ligand>
        <name>ATP</name>
        <dbReference type="ChEBI" id="CHEBI:30616"/>
    </ligand>
</feature>
<evidence type="ECO:0000256" key="4">
    <source>
        <dbReference type="ARBA" id="ARBA00022741"/>
    </source>
</evidence>
<proteinExistence type="inferred from homology"/>
<dbReference type="GO" id="GO:0015937">
    <property type="term" value="P:coenzyme A biosynthetic process"/>
    <property type="evidence" value="ECO:0007669"/>
    <property type="project" value="UniProtKB-UniRule"/>
</dbReference>
<organism evidence="11 12">
    <name type="scientific">Brevundimonas subvibrioides</name>
    <dbReference type="NCBI Taxonomy" id="74313"/>
    <lineage>
        <taxon>Bacteria</taxon>
        <taxon>Pseudomonadati</taxon>
        <taxon>Pseudomonadota</taxon>
        <taxon>Alphaproteobacteria</taxon>
        <taxon>Caulobacterales</taxon>
        <taxon>Caulobacteraceae</taxon>
        <taxon>Brevundimonas</taxon>
    </lineage>
</organism>
<keyword evidence="5 9" id="KW-0067">ATP-binding</keyword>
<dbReference type="EC" id="2.7.7.3" evidence="9"/>
<dbReference type="Proteomes" id="UP000215595">
    <property type="component" value="Unassembled WGS sequence"/>
</dbReference>
<dbReference type="InterPro" id="IPR014729">
    <property type="entry name" value="Rossmann-like_a/b/a_fold"/>
</dbReference>
<gene>
    <name evidence="9" type="primary">coaD</name>
    <name evidence="11" type="ORF">B7Z01_07955</name>
</gene>
<feature type="binding site" evidence="9">
    <location>
        <position position="9"/>
    </location>
    <ligand>
        <name>substrate</name>
    </ligand>
</feature>
<keyword evidence="4 9" id="KW-0547">Nucleotide-binding</keyword>
<evidence type="ECO:0000256" key="7">
    <source>
        <dbReference type="ARBA" id="ARBA00022993"/>
    </source>
</evidence>
<dbReference type="NCBIfam" id="TIGR01510">
    <property type="entry name" value="coaD_prev_kdtB"/>
    <property type="match status" value="1"/>
</dbReference>
<reference evidence="11 12" key="1">
    <citation type="submission" date="2017-03" db="EMBL/GenBank/DDBJ databases">
        <title>Lifting the veil on microbial sulfur biogeochemistry in mining wastewaters.</title>
        <authorList>
            <person name="Kantor R.S."/>
            <person name="Colenbrander Nelson T."/>
            <person name="Marshall S."/>
            <person name="Bennett D."/>
            <person name="Apte S."/>
            <person name="Camacho D."/>
            <person name="Thomas B.C."/>
            <person name="Warren L.A."/>
            <person name="Banfield J.F."/>
        </authorList>
    </citation>
    <scope>NUCLEOTIDE SEQUENCE [LARGE SCALE GENOMIC DNA]</scope>
    <source>
        <strain evidence="11">32-69-9</strain>
    </source>
</reference>
<dbReference type="AlphaFoldDB" id="A0A258FM60"/>
<dbReference type="CDD" id="cd02163">
    <property type="entry name" value="PPAT"/>
    <property type="match status" value="1"/>
</dbReference>
<feature type="site" description="Transition state stabilizer" evidence="9">
    <location>
        <position position="17"/>
    </location>
</feature>
<comment type="pathway">
    <text evidence="9">Cofactor biosynthesis; coenzyme A biosynthesis; CoA from (R)-pantothenate: step 4/5.</text>
</comment>
<dbReference type="Gene3D" id="3.40.50.620">
    <property type="entry name" value="HUPs"/>
    <property type="match status" value="1"/>
</dbReference>
<comment type="catalytic activity">
    <reaction evidence="8 9">
        <text>(R)-4'-phosphopantetheine + ATP + H(+) = 3'-dephospho-CoA + diphosphate</text>
        <dbReference type="Rhea" id="RHEA:19801"/>
        <dbReference type="ChEBI" id="CHEBI:15378"/>
        <dbReference type="ChEBI" id="CHEBI:30616"/>
        <dbReference type="ChEBI" id="CHEBI:33019"/>
        <dbReference type="ChEBI" id="CHEBI:57328"/>
        <dbReference type="ChEBI" id="CHEBI:61723"/>
        <dbReference type="EC" id="2.7.7.3"/>
    </reaction>
</comment>
<keyword evidence="1 9" id="KW-0963">Cytoplasm</keyword>
<keyword evidence="7 9" id="KW-0173">Coenzyme A biosynthesis</keyword>
<comment type="function">
    <text evidence="9">Reversibly transfers an adenylyl group from ATP to 4'-phosphopantetheine, yielding dephospho-CoA (dPCoA) and pyrophosphate.</text>
</comment>
<keyword evidence="2 9" id="KW-0808">Transferase</keyword>
<dbReference type="EMBL" id="NCEB01000014">
    <property type="protein sequence ID" value="OYX33680.1"/>
    <property type="molecule type" value="Genomic_DNA"/>
</dbReference>
<comment type="similarity">
    <text evidence="9">Belongs to the bacterial CoaD family.</text>
</comment>
<feature type="binding site" evidence="9">
    <location>
        <position position="74"/>
    </location>
    <ligand>
        <name>substrate</name>
    </ligand>
</feature>
<accession>A0A258FM60</accession>
<dbReference type="UniPathway" id="UPA00241">
    <property type="reaction ID" value="UER00355"/>
</dbReference>
<feature type="binding site" evidence="9">
    <location>
        <position position="17"/>
    </location>
    <ligand>
        <name>ATP</name>
        <dbReference type="ChEBI" id="CHEBI:30616"/>
    </ligand>
</feature>
<dbReference type="Pfam" id="PF01467">
    <property type="entry name" value="CTP_transf_like"/>
    <property type="match status" value="1"/>
</dbReference>
<evidence type="ECO:0000256" key="9">
    <source>
        <dbReference type="HAMAP-Rule" id="MF_00151"/>
    </source>
</evidence>
<dbReference type="GO" id="GO:0005524">
    <property type="term" value="F:ATP binding"/>
    <property type="evidence" value="ECO:0007669"/>
    <property type="project" value="UniProtKB-KW"/>
</dbReference>
<dbReference type="GO" id="GO:0004595">
    <property type="term" value="F:pantetheine-phosphate adenylyltransferase activity"/>
    <property type="evidence" value="ECO:0007669"/>
    <property type="project" value="UniProtKB-UniRule"/>
</dbReference>
<evidence type="ECO:0000313" key="11">
    <source>
        <dbReference type="EMBL" id="OYX33680.1"/>
    </source>
</evidence>
<feature type="binding site" evidence="9">
    <location>
        <position position="99"/>
    </location>
    <ligand>
        <name>ATP</name>
        <dbReference type="ChEBI" id="CHEBI:30616"/>
    </ligand>
</feature>
<evidence type="ECO:0000313" key="12">
    <source>
        <dbReference type="Proteomes" id="UP000215595"/>
    </source>
</evidence>
<feature type="domain" description="Cytidyltransferase-like" evidence="10">
    <location>
        <begin position="5"/>
        <end position="134"/>
    </location>
</feature>
<evidence type="ECO:0000259" key="10">
    <source>
        <dbReference type="Pfam" id="PF01467"/>
    </source>
</evidence>
<dbReference type="PANTHER" id="PTHR21342">
    <property type="entry name" value="PHOSPHOPANTETHEINE ADENYLYLTRANSFERASE"/>
    <property type="match status" value="1"/>
</dbReference>
<comment type="subunit">
    <text evidence="9">Homohexamer.</text>
</comment>
<feature type="binding site" evidence="9">
    <location>
        <begin position="89"/>
        <end position="91"/>
    </location>
    <ligand>
        <name>ATP</name>
        <dbReference type="ChEBI" id="CHEBI:30616"/>
    </ligand>
</feature>
<feature type="binding site" evidence="9">
    <location>
        <position position="41"/>
    </location>
    <ligand>
        <name>substrate</name>
    </ligand>
</feature>
<dbReference type="InterPro" id="IPR001980">
    <property type="entry name" value="PPAT"/>
</dbReference>
<evidence type="ECO:0000256" key="6">
    <source>
        <dbReference type="ARBA" id="ARBA00022842"/>
    </source>
</evidence>
<feature type="binding site" evidence="9">
    <location>
        <begin position="9"/>
        <end position="10"/>
    </location>
    <ligand>
        <name>ATP</name>
        <dbReference type="ChEBI" id="CHEBI:30616"/>
    </ligand>
</feature>
<evidence type="ECO:0000256" key="3">
    <source>
        <dbReference type="ARBA" id="ARBA00022695"/>
    </source>
</evidence>
<feature type="binding site" evidence="9">
    <location>
        <position position="88"/>
    </location>
    <ligand>
        <name>substrate</name>
    </ligand>
</feature>
<dbReference type="SUPFAM" id="SSF52374">
    <property type="entry name" value="Nucleotidylyl transferase"/>
    <property type="match status" value="1"/>
</dbReference>
<name>A0A258FM60_9CAUL</name>
<comment type="caution">
    <text evidence="11">The sequence shown here is derived from an EMBL/GenBank/DDBJ whole genome shotgun (WGS) entry which is preliminary data.</text>
</comment>
<dbReference type="InterPro" id="IPR004821">
    <property type="entry name" value="Cyt_trans-like"/>
</dbReference>
<comment type="subcellular location">
    <subcellularLocation>
        <location evidence="9">Cytoplasm</location>
    </subcellularLocation>
</comment>
<dbReference type="GO" id="GO:0005737">
    <property type="term" value="C:cytoplasm"/>
    <property type="evidence" value="ECO:0007669"/>
    <property type="project" value="UniProtKB-SubCell"/>
</dbReference>
<keyword evidence="3 9" id="KW-0548">Nucleotidyltransferase</keyword>
<dbReference type="PRINTS" id="PR01020">
    <property type="entry name" value="LPSBIOSNTHSS"/>
</dbReference>
<evidence type="ECO:0000256" key="5">
    <source>
        <dbReference type="ARBA" id="ARBA00022840"/>
    </source>
</evidence>
<dbReference type="HAMAP" id="MF_00151">
    <property type="entry name" value="PPAT_bact"/>
    <property type="match status" value="1"/>
</dbReference>
<protein>
    <recommendedName>
        <fullName evidence="9">Phosphopantetheine adenylyltransferase</fullName>
        <ecNumber evidence="9">2.7.7.3</ecNumber>
    </recommendedName>
    <alternativeName>
        <fullName evidence="9">Dephospho-CoA pyrophosphorylase</fullName>
    </alternativeName>
    <alternativeName>
        <fullName evidence="9">Pantetheine-phosphate adenylyltransferase</fullName>
        <shortName evidence="9">PPAT</shortName>
    </alternativeName>
</protein>
<evidence type="ECO:0000256" key="1">
    <source>
        <dbReference type="ARBA" id="ARBA00022490"/>
    </source>
</evidence>
<dbReference type="PANTHER" id="PTHR21342:SF1">
    <property type="entry name" value="PHOSPHOPANTETHEINE ADENYLYLTRANSFERASE"/>
    <property type="match status" value="1"/>
</dbReference>
<dbReference type="NCBIfam" id="TIGR00125">
    <property type="entry name" value="cyt_tran_rel"/>
    <property type="match status" value="1"/>
</dbReference>
<evidence type="ECO:0000256" key="2">
    <source>
        <dbReference type="ARBA" id="ARBA00022679"/>
    </source>
</evidence>
<keyword evidence="6 9" id="KW-0460">Magnesium</keyword>
<evidence type="ECO:0000256" key="8">
    <source>
        <dbReference type="ARBA" id="ARBA00029346"/>
    </source>
</evidence>
<sequence length="160" mass="17575">MRIGLYPGTFDPVTNGHMDIIGRAVKLVDRLVIGVAQNDDKGPLFTTAERVQMVKAEVAGLNADIDVQPFSSLLMHFAEHLSANVIVRGLRAVADFEYEFQMTAMNQRLNDDIETVFLMADPRHQAIASRLVKEIARLDGSIDSFVSPAVAAAVRARVKP</sequence>